<sequence length="162" mass="17985">MELINSTTKDGGTLGYDKPMTPDQCAEFSLSLQDEIQKGDSYAILGSSPVGPACFAVIMQSRMPNCRHIANLSKGVVHPSHRGMGLVAKVFREIVDFSEAHDIELLTLDVREGTRAHLLWETLGFRSFGVLDDYARVNGVKYRGHYMSQSVENLAKRLRLAN</sequence>
<dbReference type="GO" id="GO:0005840">
    <property type="term" value="C:ribosome"/>
    <property type="evidence" value="ECO:0007669"/>
    <property type="project" value="UniProtKB-KW"/>
</dbReference>
<evidence type="ECO:0000259" key="1">
    <source>
        <dbReference type="PROSITE" id="PS51186"/>
    </source>
</evidence>
<dbReference type="GO" id="GO:0016747">
    <property type="term" value="F:acyltransferase activity, transferring groups other than amino-acyl groups"/>
    <property type="evidence" value="ECO:0007669"/>
    <property type="project" value="InterPro"/>
</dbReference>
<protein>
    <submittedName>
        <fullName evidence="2">Ribosomal protein S18 acetylase RimI-like enzyme</fullName>
    </submittedName>
</protein>
<dbReference type="AlphaFoldDB" id="A0A7Z0BPM8"/>
<dbReference type="InterPro" id="IPR000182">
    <property type="entry name" value="GNAT_dom"/>
</dbReference>
<dbReference type="Proteomes" id="UP000578688">
    <property type="component" value="Unassembled WGS sequence"/>
</dbReference>
<dbReference type="PROSITE" id="PS51186">
    <property type="entry name" value="GNAT"/>
    <property type="match status" value="1"/>
</dbReference>
<accession>A0A7Z0BPM8</accession>
<feature type="domain" description="N-acetyltransferase" evidence="1">
    <location>
        <begin position="1"/>
        <end position="152"/>
    </location>
</feature>
<keyword evidence="3" id="KW-1185">Reference proteome</keyword>
<keyword evidence="2" id="KW-0687">Ribonucleoprotein</keyword>
<gene>
    <name evidence="2" type="ORF">FHR27_001664</name>
</gene>
<dbReference type="EMBL" id="JACBYV010000001">
    <property type="protein sequence ID" value="NYH73054.1"/>
    <property type="molecule type" value="Genomic_DNA"/>
</dbReference>
<name>A0A7Z0BPM8_9GAMM</name>
<proteinExistence type="predicted"/>
<dbReference type="Gene3D" id="3.40.630.30">
    <property type="match status" value="1"/>
</dbReference>
<organism evidence="2 3">
    <name type="scientific">Phytopseudomonas flavescens</name>
    <dbReference type="NCBI Taxonomy" id="29435"/>
    <lineage>
        <taxon>Bacteria</taxon>
        <taxon>Pseudomonadati</taxon>
        <taxon>Pseudomonadota</taxon>
        <taxon>Gammaproteobacteria</taxon>
        <taxon>Pseudomonadales</taxon>
        <taxon>Pseudomonadaceae</taxon>
        <taxon>Phytopseudomonas</taxon>
    </lineage>
</organism>
<evidence type="ECO:0000313" key="3">
    <source>
        <dbReference type="Proteomes" id="UP000578688"/>
    </source>
</evidence>
<reference evidence="2 3" key="1">
    <citation type="submission" date="2020-07" db="EMBL/GenBank/DDBJ databases">
        <title>Genomic analyses of the natural microbiome of Caenorhabditis elegans.</title>
        <authorList>
            <person name="Samuel B."/>
        </authorList>
    </citation>
    <scope>NUCLEOTIDE SEQUENCE [LARGE SCALE GENOMIC DNA]</scope>
    <source>
        <strain evidence="2 3">BIGb0408</strain>
    </source>
</reference>
<comment type="caution">
    <text evidence="2">The sequence shown here is derived from an EMBL/GenBank/DDBJ whole genome shotgun (WGS) entry which is preliminary data.</text>
</comment>
<keyword evidence="2" id="KW-0689">Ribosomal protein</keyword>
<dbReference type="InterPro" id="IPR016181">
    <property type="entry name" value="Acyl_CoA_acyltransferase"/>
</dbReference>
<evidence type="ECO:0000313" key="2">
    <source>
        <dbReference type="EMBL" id="NYH73054.1"/>
    </source>
</evidence>
<dbReference type="SUPFAM" id="SSF55729">
    <property type="entry name" value="Acyl-CoA N-acyltransferases (Nat)"/>
    <property type="match status" value="1"/>
</dbReference>
<dbReference type="RefSeq" id="WP_257026858.1">
    <property type="nucleotide sequence ID" value="NZ_JACBYV010000001.1"/>
</dbReference>
<dbReference type="Pfam" id="PF00583">
    <property type="entry name" value="Acetyltransf_1"/>
    <property type="match status" value="1"/>
</dbReference>
<dbReference type="CDD" id="cd04301">
    <property type="entry name" value="NAT_SF"/>
    <property type="match status" value="1"/>
</dbReference>